<dbReference type="PANTHER" id="PTHR12983:SF9">
    <property type="entry name" value="E3 UBIQUITIN-PROTEIN LIGASE RNF10"/>
    <property type="match status" value="1"/>
</dbReference>
<evidence type="ECO:0000313" key="3">
    <source>
        <dbReference type="EMBL" id="KAG5526957.1"/>
    </source>
</evidence>
<organism evidence="3 4">
    <name type="scientific">Rhododendron griersonianum</name>
    <dbReference type="NCBI Taxonomy" id="479676"/>
    <lineage>
        <taxon>Eukaryota</taxon>
        <taxon>Viridiplantae</taxon>
        <taxon>Streptophyta</taxon>
        <taxon>Embryophyta</taxon>
        <taxon>Tracheophyta</taxon>
        <taxon>Spermatophyta</taxon>
        <taxon>Magnoliopsida</taxon>
        <taxon>eudicotyledons</taxon>
        <taxon>Gunneridae</taxon>
        <taxon>Pentapetalae</taxon>
        <taxon>asterids</taxon>
        <taxon>Ericales</taxon>
        <taxon>Ericaceae</taxon>
        <taxon>Ericoideae</taxon>
        <taxon>Rhodoreae</taxon>
        <taxon>Rhododendron</taxon>
    </lineage>
</organism>
<evidence type="ECO:0000256" key="1">
    <source>
        <dbReference type="ARBA" id="ARBA00004496"/>
    </source>
</evidence>
<keyword evidence="4" id="KW-1185">Reference proteome</keyword>
<gene>
    <name evidence="3" type="ORF">RHGRI_028030</name>
</gene>
<evidence type="ECO:0000313" key="4">
    <source>
        <dbReference type="Proteomes" id="UP000823749"/>
    </source>
</evidence>
<sequence length="260" mass="28639">MIISSVNYIYKLQNQWEDFTVGDSDSIRGHKEALPFLKPFHFDDNLSGICLLCSIFLIQGVVYMSSNLFGYSLVFQLCEIDFSELLPPDALSPYVDEIKNREKQRKRLARKEREEKIRAEVALSHSLLIPFNSAQCSYDNPPTFSMDDFEALGRSAVASSSPPAVGERKLFSSVAKLGFAAGHDSPALKIDGAHSLSKHEVASDSSGLNGLRNAGPSSFANIISRAKTSEDVDAPKMNEMVKKGKKPSRVLLSTAGGRRY</sequence>
<comment type="caution">
    <text evidence="3">The sequence shown here is derived from an EMBL/GenBank/DDBJ whole genome shotgun (WGS) entry which is preliminary data.</text>
</comment>
<protein>
    <submittedName>
        <fullName evidence="3">Uncharacterized protein</fullName>
    </submittedName>
</protein>
<dbReference type="GO" id="GO:0005737">
    <property type="term" value="C:cytoplasm"/>
    <property type="evidence" value="ECO:0007669"/>
    <property type="project" value="UniProtKB-SubCell"/>
</dbReference>
<proteinExistence type="predicted"/>
<dbReference type="PANTHER" id="PTHR12983">
    <property type="entry name" value="RING FINGER 10 FAMILY MEMBER"/>
    <property type="match status" value="1"/>
</dbReference>
<dbReference type="Proteomes" id="UP000823749">
    <property type="component" value="Chromosome 10"/>
</dbReference>
<evidence type="ECO:0000256" key="2">
    <source>
        <dbReference type="ARBA" id="ARBA00022490"/>
    </source>
</evidence>
<accession>A0AAV6IEN6</accession>
<dbReference type="GO" id="GO:0045944">
    <property type="term" value="P:positive regulation of transcription by RNA polymerase II"/>
    <property type="evidence" value="ECO:0007669"/>
    <property type="project" value="TreeGrafter"/>
</dbReference>
<comment type="subcellular location">
    <subcellularLocation>
        <location evidence="1">Cytoplasm</location>
    </subcellularLocation>
</comment>
<dbReference type="GO" id="GO:0000976">
    <property type="term" value="F:transcription cis-regulatory region binding"/>
    <property type="evidence" value="ECO:0007669"/>
    <property type="project" value="TreeGrafter"/>
</dbReference>
<dbReference type="AlphaFoldDB" id="A0AAV6IEN6"/>
<name>A0AAV6IEN6_9ERIC</name>
<keyword evidence="2" id="KW-0963">Cytoplasm</keyword>
<dbReference type="EMBL" id="JACTNZ010000010">
    <property type="protein sequence ID" value="KAG5526957.1"/>
    <property type="molecule type" value="Genomic_DNA"/>
</dbReference>
<dbReference type="InterPro" id="IPR039739">
    <property type="entry name" value="MAG2/RNF10"/>
</dbReference>
<reference evidence="3" key="1">
    <citation type="submission" date="2020-08" db="EMBL/GenBank/DDBJ databases">
        <title>Plant Genome Project.</title>
        <authorList>
            <person name="Zhang R.-G."/>
        </authorList>
    </citation>
    <scope>NUCLEOTIDE SEQUENCE</scope>
    <source>
        <strain evidence="3">WSP0</strain>
        <tissue evidence="3">Leaf</tissue>
    </source>
</reference>